<gene>
    <name evidence="1" type="ORF">ECPE_LOCUS399</name>
</gene>
<dbReference type="Proteomes" id="UP000272942">
    <property type="component" value="Unassembled WGS sequence"/>
</dbReference>
<sequence length="85" mass="9505">MALLNTTSALTLMQHVMVPTVIRNDVVGIRTGVPLGKSNPSPMFLKFHRAETPKPKTEIRRLHNINIDDLVNGAEELCWDNLNSI</sequence>
<evidence type="ECO:0000313" key="2">
    <source>
        <dbReference type="Proteomes" id="UP000272942"/>
    </source>
</evidence>
<dbReference type="EMBL" id="UZAN01001270">
    <property type="protein sequence ID" value="VDP22230.1"/>
    <property type="molecule type" value="Genomic_DNA"/>
</dbReference>
<keyword evidence="2" id="KW-1185">Reference proteome</keyword>
<protein>
    <submittedName>
        <fullName evidence="3">Growth inhibitor PemK</fullName>
    </submittedName>
</protein>
<organism evidence="3">
    <name type="scientific">Echinostoma caproni</name>
    <dbReference type="NCBI Taxonomy" id="27848"/>
    <lineage>
        <taxon>Eukaryota</taxon>
        <taxon>Metazoa</taxon>
        <taxon>Spiralia</taxon>
        <taxon>Lophotrochozoa</taxon>
        <taxon>Platyhelminthes</taxon>
        <taxon>Trematoda</taxon>
        <taxon>Digenea</taxon>
        <taxon>Plagiorchiida</taxon>
        <taxon>Echinostomata</taxon>
        <taxon>Echinostomatoidea</taxon>
        <taxon>Echinostomatidae</taxon>
        <taxon>Echinostoma</taxon>
    </lineage>
</organism>
<reference evidence="1 2" key="2">
    <citation type="submission" date="2018-11" db="EMBL/GenBank/DDBJ databases">
        <authorList>
            <consortium name="Pathogen Informatics"/>
        </authorList>
    </citation>
    <scope>NUCLEOTIDE SEQUENCE [LARGE SCALE GENOMIC DNA]</scope>
    <source>
        <strain evidence="1 2">Egypt</strain>
    </source>
</reference>
<dbReference type="WBParaSite" id="ECPE_0000039901-mRNA-1">
    <property type="protein sequence ID" value="ECPE_0000039901-mRNA-1"/>
    <property type="gene ID" value="ECPE_0000039901"/>
</dbReference>
<dbReference type="AlphaFoldDB" id="A0A183A0B4"/>
<proteinExistence type="predicted"/>
<evidence type="ECO:0000313" key="3">
    <source>
        <dbReference type="WBParaSite" id="ECPE_0000039901-mRNA-1"/>
    </source>
</evidence>
<reference evidence="3" key="1">
    <citation type="submission" date="2016-06" db="UniProtKB">
        <authorList>
            <consortium name="WormBaseParasite"/>
        </authorList>
    </citation>
    <scope>IDENTIFICATION</scope>
</reference>
<accession>A0A183A0B4</accession>
<evidence type="ECO:0000313" key="1">
    <source>
        <dbReference type="EMBL" id="VDP22230.1"/>
    </source>
</evidence>
<name>A0A183A0B4_9TREM</name>